<dbReference type="PANTHER" id="PTHR22990">
    <property type="entry name" value="F-BOX ONLY PROTEIN"/>
    <property type="match status" value="1"/>
</dbReference>
<dbReference type="NCBIfam" id="TIGR01167">
    <property type="entry name" value="LPXTG_anchor"/>
    <property type="match status" value="1"/>
</dbReference>
<dbReference type="InterPro" id="IPR022441">
    <property type="entry name" value="Para_beta_helix_rpt-2"/>
</dbReference>
<feature type="transmembrane region" description="Helical" evidence="4">
    <location>
        <begin position="423"/>
        <end position="443"/>
    </location>
</feature>
<keyword evidence="4" id="KW-0472">Membrane</keyword>
<evidence type="ECO:0000256" key="3">
    <source>
        <dbReference type="ARBA" id="ARBA00022786"/>
    </source>
</evidence>
<dbReference type="EMBL" id="JBHTJZ010000033">
    <property type="protein sequence ID" value="MFD0961138.1"/>
    <property type="molecule type" value="Genomic_DNA"/>
</dbReference>
<evidence type="ECO:0000256" key="2">
    <source>
        <dbReference type="ARBA" id="ARBA00022737"/>
    </source>
</evidence>
<keyword evidence="3" id="KW-0833">Ubl conjugation pathway</keyword>
<dbReference type="Proteomes" id="UP001596989">
    <property type="component" value="Unassembled WGS sequence"/>
</dbReference>
<reference evidence="7" key="1">
    <citation type="journal article" date="2019" name="Int. J. Syst. Evol. Microbiol.">
        <title>The Global Catalogue of Microorganisms (GCM) 10K type strain sequencing project: providing services to taxonomists for standard genome sequencing and annotation.</title>
        <authorList>
            <consortium name="The Broad Institute Genomics Platform"/>
            <consortium name="The Broad Institute Genome Sequencing Center for Infectious Disease"/>
            <person name="Wu L."/>
            <person name="Ma J."/>
        </authorList>
    </citation>
    <scope>NUCLEOTIDE SEQUENCE [LARGE SCALE GENOMIC DNA]</scope>
    <source>
        <strain evidence="7">CCUG 59129</strain>
    </source>
</reference>
<gene>
    <name evidence="6" type="ORF">ACFQ2I_17455</name>
</gene>
<comment type="caution">
    <text evidence="6">The sequence shown here is derived from an EMBL/GenBank/DDBJ whole genome shotgun (WGS) entry which is preliminary data.</text>
</comment>
<protein>
    <submittedName>
        <fullName evidence="6">Nitrous oxide reductase family maturation protein NosD</fullName>
    </submittedName>
</protein>
<dbReference type="InterPro" id="IPR006633">
    <property type="entry name" value="Carb-bd_sugar_hydrolysis-dom"/>
</dbReference>
<evidence type="ECO:0000256" key="4">
    <source>
        <dbReference type="SAM" id="Phobius"/>
    </source>
</evidence>
<dbReference type="SUPFAM" id="SSF51126">
    <property type="entry name" value="Pectin lyase-like"/>
    <property type="match status" value="1"/>
</dbReference>
<evidence type="ECO:0000256" key="1">
    <source>
        <dbReference type="ARBA" id="ARBA00004906"/>
    </source>
</evidence>
<dbReference type="Pfam" id="PF05048">
    <property type="entry name" value="NosD"/>
    <property type="match status" value="1"/>
</dbReference>
<evidence type="ECO:0000313" key="7">
    <source>
        <dbReference type="Proteomes" id="UP001596989"/>
    </source>
</evidence>
<dbReference type="PANTHER" id="PTHR22990:SF15">
    <property type="entry name" value="F-BOX ONLY PROTEIN 10"/>
    <property type="match status" value="1"/>
</dbReference>
<name>A0ABW3HUA0_9BACL</name>
<dbReference type="InterPro" id="IPR011050">
    <property type="entry name" value="Pectin_lyase_fold/virulence"/>
</dbReference>
<sequence length="448" mass="48682">MNAKWEWRRSVASLLILLCLVTIPWLLHPSETEASGSSLQAIIDHGDPGATIVVPPGSYNGPVRIAKTISLIADQDGTVTVTNDSEEPAVTITADDVTIDGITIQDESVKEAPSVLVEGDRVHLKELSIATGSDGIQLRGTQDGIVESSSITWGASERTKMFNRGNGIDLYEAHAAVVQGNHITSMYDGIYMENSDETLVTGNEIRQSRYGVHCMYTKGTIVQDNVGTKNITGAMIMSVQDVIVERNVFAKQNENVNSQGILLYDAHHSIVRSNIAEGNRVGLYVEQSTNNTIEKNEMRGNFTGLQLLSSEENIVRHNSFIGNVHAAGARSSSGNELRGNYWDSFQGLDATGDGSSDIGYAINPFFEKLVKKKPVFQLFFQSPGMVFLEGLYQSQRSDWATDEAPLISQPTSDGRPQTAGSDWITGLIGGGLLLGAGTLLFAMRRRDR</sequence>
<accession>A0ABW3HUA0</accession>
<organism evidence="6 7">
    <name type="scientific">Paenibacillus chungangensis</name>
    <dbReference type="NCBI Taxonomy" id="696535"/>
    <lineage>
        <taxon>Bacteria</taxon>
        <taxon>Bacillati</taxon>
        <taxon>Bacillota</taxon>
        <taxon>Bacilli</taxon>
        <taxon>Bacillales</taxon>
        <taxon>Paenibacillaceae</taxon>
        <taxon>Paenibacillus</taxon>
    </lineage>
</organism>
<dbReference type="Gene3D" id="2.160.20.10">
    <property type="entry name" value="Single-stranded right-handed beta-helix, Pectin lyase-like"/>
    <property type="match status" value="2"/>
</dbReference>
<dbReference type="InterPro" id="IPR006626">
    <property type="entry name" value="PbH1"/>
</dbReference>
<evidence type="ECO:0000313" key="6">
    <source>
        <dbReference type="EMBL" id="MFD0961138.1"/>
    </source>
</evidence>
<keyword evidence="4" id="KW-0812">Transmembrane</keyword>
<dbReference type="InterPro" id="IPR051550">
    <property type="entry name" value="SCF-Subunits/Alg-Epimerases"/>
</dbReference>
<dbReference type="RefSeq" id="WP_377566418.1">
    <property type="nucleotide sequence ID" value="NZ_JBHTJZ010000033.1"/>
</dbReference>
<evidence type="ECO:0000259" key="5">
    <source>
        <dbReference type="SMART" id="SM00722"/>
    </source>
</evidence>
<keyword evidence="7" id="KW-1185">Reference proteome</keyword>
<dbReference type="InterPro" id="IPR012334">
    <property type="entry name" value="Pectin_lyas_fold"/>
</dbReference>
<dbReference type="InterPro" id="IPR007742">
    <property type="entry name" value="NosD_dom"/>
</dbReference>
<dbReference type="NCBIfam" id="TIGR03804">
    <property type="entry name" value="para_beta_helix"/>
    <property type="match status" value="3"/>
</dbReference>
<feature type="domain" description="Carbohydrate-binding/sugar hydrolysis" evidence="5">
    <location>
        <begin position="216"/>
        <end position="358"/>
    </location>
</feature>
<proteinExistence type="predicted"/>
<dbReference type="SMART" id="SM00710">
    <property type="entry name" value="PbH1"/>
    <property type="match status" value="7"/>
</dbReference>
<feature type="domain" description="Carbohydrate-binding/sugar hydrolysis" evidence="5">
    <location>
        <begin position="46"/>
        <end position="215"/>
    </location>
</feature>
<keyword evidence="4" id="KW-1133">Transmembrane helix</keyword>
<comment type="pathway">
    <text evidence="1">Protein modification; protein ubiquitination.</text>
</comment>
<dbReference type="SMART" id="SM00722">
    <property type="entry name" value="CASH"/>
    <property type="match status" value="2"/>
</dbReference>
<keyword evidence="2" id="KW-0677">Repeat</keyword>